<reference evidence="3" key="1">
    <citation type="journal article" date="2019" name="Int. J. Syst. Evol. Microbiol.">
        <title>The Global Catalogue of Microorganisms (GCM) 10K type strain sequencing project: providing services to taxonomists for standard genome sequencing and annotation.</title>
        <authorList>
            <consortium name="The Broad Institute Genomics Platform"/>
            <consortium name="The Broad Institute Genome Sequencing Center for Infectious Disease"/>
            <person name="Wu L."/>
            <person name="Ma J."/>
        </authorList>
    </citation>
    <scope>NUCLEOTIDE SEQUENCE [LARGE SCALE GENOMIC DNA]</scope>
    <source>
        <strain evidence="3">JCM 6835</strain>
    </source>
</reference>
<protein>
    <recommendedName>
        <fullName evidence="4">WD40 repeat domain-containing protein</fullName>
    </recommendedName>
</protein>
<dbReference type="Proteomes" id="UP001501666">
    <property type="component" value="Unassembled WGS sequence"/>
</dbReference>
<feature type="signal peptide" evidence="1">
    <location>
        <begin position="1"/>
        <end position="20"/>
    </location>
</feature>
<dbReference type="SUPFAM" id="SSF82171">
    <property type="entry name" value="DPP6 N-terminal domain-like"/>
    <property type="match status" value="1"/>
</dbReference>
<accession>A0ABP6DQU6</accession>
<keyword evidence="1" id="KW-0732">Signal</keyword>
<evidence type="ECO:0000313" key="3">
    <source>
        <dbReference type="Proteomes" id="UP001501666"/>
    </source>
</evidence>
<evidence type="ECO:0000256" key="1">
    <source>
        <dbReference type="SAM" id="SignalP"/>
    </source>
</evidence>
<feature type="chain" id="PRO_5046806344" description="WD40 repeat domain-containing protein" evidence="1">
    <location>
        <begin position="21"/>
        <end position="308"/>
    </location>
</feature>
<organism evidence="2 3">
    <name type="scientific">Nonomuraea recticatena</name>
    <dbReference type="NCBI Taxonomy" id="46178"/>
    <lineage>
        <taxon>Bacteria</taxon>
        <taxon>Bacillati</taxon>
        <taxon>Actinomycetota</taxon>
        <taxon>Actinomycetes</taxon>
        <taxon>Streptosporangiales</taxon>
        <taxon>Streptosporangiaceae</taxon>
        <taxon>Nonomuraea</taxon>
    </lineage>
</organism>
<dbReference type="EMBL" id="BAAATE010000003">
    <property type="protein sequence ID" value="GAA2650742.1"/>
    <property type="molecule type" value="Genomic_DNA"/>
</dbReference>
<keyword evidence="3" id="KW-1185">Reference proteome</keyword>
<gene>
    <name evidence="2" type="ORF">GCM10010412_016810</name>
</gene>
<name>A0ABP6DQU6_9ACTN</name>
<comment type="caution">
    <text evidence="2">The sequence shown here is derived from an EMBL/GenBank/DDBJ whole genome shotgun (WGS) entry which is preliminary data.</text>
</comment>
<evidence type="ECO:0008006" key="4">
    <source>
        <dbReference type="Google" id="ProtNLM"/>
    </source>
</evidence>
<evidence type="ECO:0000313" key="2">
    <source>
        <dbReference type="EMBL" id="GAA2650742.1"/>
    </source>
</evidence>
<proteinExistence type="predicted"/>
<dbReference type="InterPro" id="IPR011042">
    <property type="entry name" value="6-blade_b-propeller_TolB-like"/>
</dbReference>
<sequence length="308" mass="33072">MAMCAASCALLPLIPASASAARLDENEIDTGLGVTLHERPGDPKKVTAIVGAKPHLRTADDTFEVVPGYFDVAVAPKGHRVAGLPENPKGRYDSVAIIDAAAQQTTTVRTSKLPFRTTIAYWSASGSKLALTVEKTDGKKWVPVGFATADVRAKAAKVVLLKGLSKDAVFQWTPDGRHLMSSYRDGVRFHRPDGKVVRTLPGVGSDIGGETAFSPSGKLLGTFCPARYYESLCTWDLATGKLRNRVDIAVEGSYGWWDDKHLLAAVKGGSGYQMVVVDLKGNVVRTVADISSSAWKKDEVYLSYTDAD</sequence>
<dbReference type="Gene3D" id="2.120.10.30">
    <property type="entry name" value="TolB, C-terminal domain"/>
    <property type="match status" value="1"/>
</dbReference>